<dbReference type="AlphaFoldDB" id="A0A109JPU2"/>
<dbReference type="OrthoDB" id="512336at2"/>
<dbReference type="RefSeq" id="WP_062370418.1">
    <property type="nucleotide sequence ID" value="NZ_LNCD01000070.1"/>
</dbReference>
<name>A0A109JPU2_9HYPH</name>
<dbReference type="InterPro" id="IPR011473">
    <property type="entry name" value="DUF1579"/>
</dbReference>
<evidence type="ECO:0000313" key="2">
    <source>
        <dbReference type="Proteomes" id="UP000068164"/>
    </source>
</evidence>
<reference evidence="1 2" key="1">
    <citation type="submission" date="2015-11" db="EMBL/GenBank/DDBJ databases">
        <title>Draft Genome Sequence of the Strain BR 10423 (Rhizobium sp.) isolated from nodules of Mimosa pudica.</title>
        <authorList>
            <person name="Barauna A.C."/>
            <person name="Zilli J.E."/>
            <person name="Simoes-Araujo J.L."/>
            <person name="Reis V.M."/>
            <person name="James E.K."/>
            <person name="Reis F.B.Jr."/>
            <person name="Rouws L.F."/>
            <person name="Passos S.R."/>
            <person name="Gois S.R."/>
        </authorList>
    </citation>
    <scope>NUCLEOTIDE SEQUENCE [LARGE SCALE GENOMIC DNA]</scope>
    <source>
        <strain evidence="1 2">BR10423</strain>
    </source>
</reference>
<evidence type="ECO:0000313" key="1">
    <source>
        <dbReference type="EMBL" id="KWV52649.1"/>
    </source>
</evidence>
<dbReference type="EMBL" id="LNCD01000070">
    <property type="protein sequence ID" value="KWV52649.1"/>
    <property type="molecule type" value="Genomic_DNA"/>
</dbReference>
<keyword evidence="2" id="KW-1185">Reference proteome</keyword>
<organism evidence="1 2">
    <name type="scientific">Rhizobium altiplani</name>
    <dbReference type="NCBI Taxonomy" id="1864509"/>
    <lineage>
        <taxon>Bacteria</taxon>
        <taxon>Pseudomonadati</taxon>
        <taxon>Pseudomonadota</taxon>
        <taxon>Alphaproteobacteria</taxon>
        <taxon>Hyphomicrobiales</taxon>
        <taxon>Rhizobiaceae</taxon>
        <taxon>Rhizobium/Agrobacterium group</taxon>
        <taxon>Rhizobium</taxon>
    </lineage>
</organism>
<dbReference type="Pfam" id="PF07617">
    <property type="entry name" value="DUF1579"/>
    <property type="match status" value="1"/>
</dbReference>
<accession>A0A109JPU2</accession>
<dbReference type="Proteomes" id="UP000068164">
    <property type="component" value="Unassembled WGS sequence"/>
</dbReference>
<gene>
    <name evidence="1" type="ORF">AS026_03935</name>
</gene>
<sequence>MQQAKVLKEHEFLEDLVGVWDVTAPEMTGQEPWTEIVRSLHGIWFVAEGSGTMPGGSAATTVLTLGYSADKGKYVGTWIGTMMDHMWVYEGELSDDGKTLSLYTTGPDFADARKLAEYREQIIFHDRDHRTFNSAARQPDGSWKQFMEAHYTRKQ</sequence>
<comment type="caution">
    <text evidence="1">The sequence shown here is derived from an EMBL/GenBank/DDBJ whole genome shotgun (WGS) entry which is preliminary data.</text>
</comment>
<protein>
    <submittedName>
        <fullName evidence="1">Uncharacterized protein</fullName>
    </submittedName>
</protein>
<proteinExistence type="predicted"/>